<protein>
    <submittedName>
        <fullName evidence="1">Uncharacterized protein</fullName>
    </submittedName>
</protein>
<name>I7LVB8_TETTS</name>
<evidence type="ECO:0000313" key="2">
    <source>
        <dbReference type="Proteomes" id="UP000009168"/>
    </source>
</evidence>
<dbReference type="InParanoid" id="I7LVB8"/>
<dbReference type="RefSeq" id="XP_001018072.1">
    <property type="nucleotide sequence ID" value="XM_001018072.1"/>
</dbReference>
<dbReference type="GeneID" id="7836674"/>
<gene>
    <name evidence="1" type="ORF">TTHERM_00277120</name>
</gene>
<dbReference type="AlphaFoldDB" id="I7LVB8"/>
<proteinExistence type="predicted"/>
<dbReference type="Proteomes" id="UP000009168">
    <property type="component" value="Unassembled WGS sequence"/>
</dbReference>
<accession>I7LVB8</accession>
<organism evidence="1 2">
    <name type="scientific">Tetrahymena thermophila (strain SB210)</name>
    <dbReference type="NCBI Taxonomy" id="312017"/>
    <lineage>
        <taxon>Eukaryota</taxon>
        <taxon>Sar</taxon>
        <taxon>Alveolata</taxon>
        <taxon>Ciliophora</taxon>
        <taxon>Intramacronucleata</taxon>
        <taxon>Oligohymenophorea</taxon>
        <taxon>Hymenostomatida</taxon>
        <taxon>Tetrahymenina</taxon>
        <taxon>Tetrahymenidae</taxon>
        <taxon>Tetrahymena</taxon>
    </lineage>
</organism>
<keyword evidence="2" id="KW-1185">Reference proteome</keyword>
<dbReference type="HOGENOM" id="CLU_2255582_0_0_1"/>
<evidence type="ECO:0000313" key="1">
    <source>
        <dbReference type="EMBL" id="EAR97827.1"/>
    </source>
</evidence>
<sequence length="104" mass="12298">MNYILFLQDRDNKKYLNVLNSVLIWLNEVQVQIDALLLKDEYLIPLLQLNYKRYFESYLMMSKIYLKGKIIIMEKSLLILLPKKDNRELITELGETGQMVGGIN</sequence>
<dbReference type="KEGG" id="tet:TTHERM_00277120"/>
<reference evidence="2" key="1">
    <citation type="journal article" date="2006" name="PLoS Biol.">
        <title>Macronuclear genome sequence of the ciliate Tetrahymena thermophila, a model eukaryote.</title>
        <authorList>
            <person name="Eisen J.A."/>
            <person name="Coyne R.S."/>
            <person name="Wu M."/>
            <person name="Wu D."/>
            <person name="Thiagarajan M."/>
            <person name="Wortman J.R."/>
            <person name="Badger J.H."/>
            <person name="Ren Q."/>
            <person name="Amedeo P."/>
            <person name="Jones K.M."/>
            <person name="Tallon L.J."/>
            <person name="Delcher A.L."/>
            <person name="Salzberg S.L."/>
            <person name="Silva J.C."/>
            <person name="Haas B.J."/>
            <person name="Majoros W.H."/>
            <person name="Farzad M."/>
            <person name="Carlton J.M."/>
            <person name="Smith R.K. Jr."/>
            <person name="Garg J."/>
            <person name="Pearlman R.E."/>
            <person name="Karrer K.M."/>
            <person name="Sun L."/>
            <person name="Manning G."/>
            <person name="Elde N.C."/>
            <person name="Turkewitz A.P."/>
            <person name="Asai D.J."/>
            <person name="Wilkes D.E."/>
            <person name="Wang Y."/>
            <person name="Cai H."/>
            <person name="Collins K."/>
            <person name="Stewart B.A."/>
            <person name="Lee S.R."/>
            <person name="Wilamowska K."/>
            <person name="Weinberg Z."/>
            <person name="Ruzzo W.L."/>
            <person name="Wloga D."/>
            <person name="Gaertig J."/>
            <person name="Frankel J."/>
            <person name="Tsao C.-C."/>
            <person name="Gorovsky M.A."/>
            <person name="Keeling P.J."/>
            <person name="Waller R.F."/>
            <person name="Patron N.J."/>
            <person name="Cherry J.M."/>
            <person name="Stover N.A."/>
            <person name="Krieger C.J."/>
            <person name="del Toro C."/>
            <person name="Ryder H.F."/>
            <person name="Williamson S.C."/>
            <person name="Barbeau R.A."/>
            <person name="Hamilton E.P."/>
            <person name="Orias E."/>
        </authorList>
    </citation>
    <scope>NUCLEOTIDE SEQUENCE [LARGE SCALE GENOMIC DNA]</scope>
    <source>
        <strain evidence="2">SB210</strain>
    </source>
</reference>
<dbReference type="EMBL" id="GG662656">
    <property type="protein sequence ID" value="EAR97827.1"/>
    <property type="molecule type" value="Genomic_DNA"/>
</dbReference>